<sequence length="160" mass="16884">MQRGREEGARRRAAKQNQELQDQKRAGEGSTAAAGPQDKAAGPELDVSIPAGATVPSPSLPTRDVANDPPPLSQPPSTPSSDLETSFDQSPYTPATTPSPRRAQSDSRTGKRNICTASNSTTAKTANLPHTTTKHTKRGRAASEQSCEDEIIAIGEALLR</sequence>
<feature type="compositionally biased region" description="Low complexity" evidence="1">
    <location>
        <begin position="116"/>
        <end position="127"/>
    </location>
</feature>
<keyword evidence="2" id="KW-1185">Reference proteome</keyword>
<dbReference type="KEGG" id="pgri:PgNI_01136"/>
<dbReference type="GeneID" id="41956125"/>
<dbReference type="RefSeq" id="XP_030986972.1">
    <property type="nucleotide sequence ID" value="XM_031121211.1"/>
</dbReference>
<feature type="compositionally biased region" description="Pro residues" evidence="1">
    <location>
        <begin position="68"/>
        <end position="78"/>
    </location>
</feature>
<name>A0A6P8BIK6_PYRGI</name>
<feature type="region of interest" description="Disordered" evidence="1">
    <location>
        <begin position="1"/>
        <end position="146"/>
    </location>
</feature>
<gene>
    <name evidence="3" type="ORF">PgNI_01136</name>
</gene>
<reference evidence="3" key="1">
    <citation type="journal article" date="2019" name="Mol. Biol. Evol.">
        <title>Blast fungal genomes show frequent chromosomal changes, gene gains and losses, and effector gene turnover.</title>
        <authorList>
            <person name="Gomez Luciano L.B."/>
            <person name="Jason Tsai I."/>
            <person name="Chuma I."/>
            <person name="Tosa Y."/>
            <person name="Chen Y.H."/>
            <person name="Li J.Y."/>
            <person name="Li M.Y."/>
            <person name="Jade Lu M.Y."/>
            <person name="Nakayashiki H."/>
            <person name="Li W.H."/>
        </authorList>
    </citation>
    <scope>NUCLEOTIDE SEQUENCE</scope>
    <source>
        <strain evidence="3">NI907</strain>
    </source>
</reference>
<dbReference type="Proteomes" id="UP000515153">
    <property type="component" value="Unplaced"/>
</dbReference>
<organism evidence="2 3">
    <name type="scientific">Pyricularia grisea</name>
    <name type="common">Crabgrass-specific blast fungus</name>
    <name type="synonym">Magnaporthe grisea</name>
    <dbReference type="NCBI Taxonomy" id="148305"/>
    <lineage>
        <taxon>Eukaryota</taxon>
        <taxon>Fungi</taxon>
        <taxon>Dikarya</taxon>
        <taxon>Ascomycota</taxon>
        <taxon>Pezizomycotina</taxon>
        <taxon>Sordariomycetes</taxon>
        <taxon>Sordariomycetidae</taxon>
        <taxon>Magnaporthales</taxon>
        <taxon>Pyriculariaceae</taxon>
        <taxon>Pyricularia</taxon>
    </lineage>
</organism>
<proteinExistence type="predicted"/>
<accession>A0A6P8BIK6</accession>
<evidence type="ECO:0000313" key="2">
    <source>
        <dbReference type="Proteomes" id="UP000515153"/>
    </source>
</evidence>
<protein>
    <submittedName>
        <fullName evidence="3">Uncharacterized protein</fullName>
    </submittedName>
</protein>
<evidence type="ECO:0000313" key="3">
    <source>
        <dbReference type="RefSeq" id="XP_030986972.1"/>
    </source>
</evidence>
<dbReference type="AlphaFoldDB" id="A0A6P8BIK6"/>
<feature type="compositionally biased region" description="Polar residues" evidence="1">
    <location>
        <begin position="82"/>
        <end position="99"/>
    </location>
</feature>
<feature type="compositionally biased region" description="Basic and acidic residues" evidence="1">
    <location>
        <begin position="1"/>
        <end position="10"/>
    </location>
</feature>
<reference evidence="3" key="2">
    <citation type="submission" date="2019-10" db="EMBL/GenBank/DDBJ databases">
        <authorList>
            <consortium name="NCBI Genome Project"/>
        </authorList>
    </citation>
    <scope>NUCLEOTIDE SEQUENCE</scope>
    <source>
        <strain evidence="3">NI907</strain>
    </source>
</reference>
<evidence type="ECO:0000256" key="1">
    <source>
        <dbReference type="SAM" id="MobiDB-lite"/>
    </source>
</evidence>
<reference evidence="3" key="3">
    <citation type="submission" date="2025-08" db="UniProtKB">
        <authorList>
            <consortium name="RefSeq"/>
        </authorList>
    </citation>
    <scope>IDENTIFICATION</scope>
    <source>
        <strain evidence="3">NI907</strain>
    </source>
</reference>